<keyword evidence="2" id="KW-1185">Reference proteome</keyword>
<accession>A0A821TGI6</accession>
<dbReference type="Proteomes" id="UP000663880">
    <property type="component" value="Unassembled WGS sequence"/>
</dbReference>
<organism evidence="1 2">
    <name type="scientific">Pieris macdunnoughi</name>
    <dbReference type="NCBI Taxonomy" id="345717"/>
    <lineage>
        <taxon>Eukaryota</taxon>
        <taxon>Metazoa</taxon>
        <taxon>Ecdysozoa</taxon>
        <taxon>Arthropoda</taxon>
        <taxon>Hexapoda</taxon>
        <taxon>Insecta</taxon>
        <taxon>Pterygota</taxon>
        <taxon>Neoptera</taxon>
        <taxon>Endopterygota</taxon>
        <taxon>Lepidoptera</taxon>
        <taxon>Glossata</taxon>
        <taxon>Ditrysia</taxon>
        <taxon>Papilionoidea</taxon>
        <taxon>Pieridae</taxon>
        <taxon>Pierinae</taxon>
        <taxon>Pieris</taxon>
    </lineage>
</organism>
<comment type="caution">
    <text evidence="1">The sequence shown here is derived from an EMBL/GenBank/DDBJ whole genome shotgun (WGS) entry which is preliminary data.</text>
</comment>
<reference evidence="1" key="1">
    <citation type="submission" date="2021-02" db="EMBL/GenBank/DDBJ databases">
        <authorList>
            <person name="Steward A R."/>
        </authorList>
    </citation>
    <scope>NUCLEOTIDE SEQUENCE</scope>
</reference>
<evidence type="ECO:0000313" key="2">
    <source>
        <dbReference type="Proteomes" id="UP000663880"/>
    </source>
</evidence>
<evidence type="ECO:0000313" key="1">
    <source>
        <dbReference type="EMBL" id="CAF4874078.1"/>
    </source>
</evidence>
<gene>
    <name evidence="1" type="ORF">PMACD_LOCUS9014</name>
</gene>
<proteinExistence type="predicted"/>
<sequence length="109" mass="12155">MIIIEPHPYSLGDNQLGEDQESGDALALVAAQAELQRPQPTGHWGLRASHTVSGWTGRRSSGLEEIFRFKGLWPLASAEGKEYKYKYSLQIQYILVVHLLYPKGQDGST</sequence>
<name>A0A821TGI6_9NEOP</name>
<dbReference type="EMBL" id="CAJOBZ010000024">
    <property type="protein sequence ID" value="CAF4874078.1"/>
    <property type="molecule type" value="Genomic_DNA"/>
</dbReference>
<dbReference type="AlphaFoldDB" id="A0A821TGI6"/>
<protein>
    <submittedName>
        <fullName evidence="1">Uncharacterized protein</fullName>
    </submittedName>
</protein>